<evidence type="ECO:0000256" key="7">
    <source>
        <dbReference type="ARBA" id="ARBA00022475"/>
    </source>
</evidence>
<feature type="transmembrane region" description="Helical" evidence="28">
    <location>
        <begin position="33"/>
        <end position="60"/>
    </location>
</feature>
<dbReference type="GO" id="GO:0009252">
    <property type="term" value="P:peptidoglycan biosynthetic process"/>
    <property type="evidence" value="ECO:0007669"/>
    <property type="project" value="UniProtKB-UniPathway"/>
</dbReference>
<dbReference type="RefSeq" id="WP_173020544.1">
    <property type="nucleotide sequence ID" value="NZ_DBGEHT010000060.1"/>
</dbReference>
<dbReference type="Pfam" id="PF00912">
    <property type="entry name" value="Transgly"/>
    <property type="match status" value="1"/>
</dbReference>
<evidence type="ECO:0000256" key="19">
    <source>
        <dbReference type="ARBA" id="ARBA00023136"/>
    </source>
</evidence>
<keyword evidence="14" id="KW-0378">Hydrolase</keyword>
<reference evidence="32 33" key="1">
    <citation type="journal article" date="2019" name="Nat. Med.">
        <title>A library of human gut bacterial isolates paired with longitudinal multiomics data enables mechanistic microbiome research.</title>
        <authorList>
            <person name="Poyet M."/>
            <person name="Groussin M."/>
            <person name="Gibbons S.M."/>
            <person name="Avila-Pacheco J."/>
            <person name="Jiang X."/>
            <person name="Kearney S.M."/>
            <person name="Perrotta A.R."/>
            <person name="Berdy B."/>
            <person name="Zhao S."/>
            <person name="Lieberman T.D."/>
            <person name="Swanson P.K."/>
            <person name="Smith M."/>
            <person name="Roesemann S."/>
            <person name="Alexander J.E."/>
            <person name="Rich S.A."/>
            <person name="Livny J."/>
            <person name="Vlamakis H."/>
            <person name="Clish C."/>
            <person name="Bullock K."/>
            <person name="Deik A."/>
            <person name="Scott J."/>
            <person name="Pierce K.A."/>
            <person name="Xavier R.J."/>
            <person name="Alm E.J."/>
        </authorList>
    </citation>
    <scope>NUCLEOTIDE SEQUENCE [LARGE SCALE GENOMIC DNA]</scope>
    <source>
        <strain evidence="32 33">BIOML-A2</strain>
    </source>
</reference>
<dbReference type="GO" id="GO:0009002">
    <property type="term" value="F:serine-type D-Ala-D-Ala carboxypeptidase activity"/>
    <property type="evidence" value="ECO:0007669"/>
    <property type="project" value="UniProtKB-EC"/>
</dbReference>
<comment type="subcellular location">
    <subcellularLocation>
        <location evidence="1">Cell inner membrane</location>
        <topology evidence="1">Single-pass type II membrane protein</topology>
    </subcellularLocation>
</comment>
<feature type="compositionally biased region" description="Basic and acidic residues" evidence="27">
    <location>
        <begin position="1"/>
        <end position="17"/>
    </location>
</feature>
<dbReference type="InterPro" id="IPR031376">
    <property type="entry name" value="PCB_OB"/>
</dbReference>
<evidence type="ECO:0000256" key="24">
    <source>
        <dbReference type="ARBA" id="ARBA00044770"/>
    </source>
</evidence>
<evidence type="ECO:0000256" key="12">
    <source>
        <dbReference type="ARBA" id="ARBA00022679"/>
    </source>
</evidence>
<evidence type="ECO:0000256" key="17">
    <source>
        <dbReference type="ARBA" id="ARBA00022984"/>
    </source>
</evidence>
<keyword evidence="9" id="KW-0121">Carboxypeptidase</keyword>
<dbReference type="SUPFAM" id="SSF53955">
    <property type="entry name" value="Lysozyme-like"/>
    <property type="match status" value="1"/>
</dbReference>
<gene>
    <name evidence="32" type="ORF">GMD42_03330</name>
</gene>
<evidence type="ECO:0000256" key="26">
    <source>
        <dbReference type="ARBA" id="ARBA00060592"/>
    </source>
</evidence>
<evidence type="ECO:0000256" key="5">
    <source>
        <dbReference type="ARBA" id="ARBA00012448"/>
    </source>
</evidence>
<evidence type="ECO:0000256" key="2">
    <source>
        <dbReference type="ARBA" id="ARBA00004752"/>
    </source>
</evidence>
<keyword evidence="12" id="KW-0808">Transferase</keyword>
<accession>A0A6I3S0P9</accession>
<evidence type="ECO:0000256" key="8">
    <source>
        <dbReference type="ARBA" id="ARBA00022519"/>
    </source>
</evidence>
<evidence type="ECO:0000256" key="20">
    <source>
        <dbReference type="ARBA" id="ARBA00023251"/>
    </source>
</evidence>
<proteinExistence type="inferred from homology"/>
<comment type="similarity">
    <text evidence="3">In the C-terminal section; belongs to the transpeptidase family.</text>
</comment>
<dbReference type="InterPro" id="IPR001460">
    <property type="entry name" value="PCN-bd_Tpept"/>
</dbReference>
<evidence type="ECO:0000256" key="14">
    <source>
        <dbReference type="ARBA" id="ARBA00022801"/>
    </source>
</evidence>
<dbReference type="PANTHER" id="PTHR32282:SF27">
    <property type="entry name" value="PENICILLIN-BINDING PROTEIN 1A"/>
    <property type="match status" value="1"/>
</dbReference>
<keyword evidence="19 28" id="KW-0472">Membrane</keyword>
<keyword evidence="16" id="KW-0735">Signal-anchor</keyword>
<evidence type="ECO:0000256" key="13">
    <source>
        <dbReference type="ARBA" id="ARBA00022692"/>
    </source>
</evidence>
<keyword evidence="22" id="KW-0961">Cell wall biogenesis/degradation</keyword>
<dbReference type="InterPro" id="IPR050396">
    <property type="entry name" value="Glycosyltr_51/Transpeptidase"/>
</dbReference>
<dbReference type="GO" id="GO:0005886">
    <property type="term" value="C:plasma membrane"/>
    <property type="evidence" value="ECO:0007669"/>
    <property type="project" value="UniProtKB-SubCell"/>
</dbReference>
<evidence type="ECO:0000256" key="18">
    <source>
        <dbReference type="ARBA" id="ARBA00022989"/>
    </source>
</evidence>
<evidence type="ECO:0000259" key="31">
    <source>
        <dbReference type="Pfam" id="PF17092"/>
    </source>
</evidence>
<evidence type="ECO:0000256" key="9">
    <source>
        <dbReference type="ARBA" id="ARBA00022645"/>
    </source>
</evidence>
<evidence type="ECO:0000256" key="22">
    <source>
        <dbReference type="ARBA" id="ARBA00023316"/>
    </source>
</evidence>
<dbReference type="SUPFAM" id="SSF56601">
    <property type="entry name" value="beta-lactamase/transpeptidase-like"/>
    <property type="match status" value="1"/>
</dbReference>
<comment type="pathway">
    <text evidence="26">Glycan biosynthesis.</text>
</comment>
<name>A0A6I3S0P9_9BURK</name>
<protein>
    <recommendedName>
        <fullName evidence="6">Penicillin-binding protein 1A</fullName>
        <ecNumber evidence="24">2.4.99.28</ecNumber>
        <ecNumber evidence="5">3.4.16.4</ecNumber>
    </recommendedName>
</protein>
<dbReference type="InterPro" id="IPR036950">
    <property type="entry name" value="PBP_transglycosylase"/>
</dbReference>
<keyword evidence="11" id="KW-0328">Glycosyltransferase</keyword>
<comment type="caution">
    <text evidence="32">The sequence shown here is derived from an EMBL/GenBank/DDBJ whole genome shotgun (WGS) entry which is preliminary data.</text>
</comment>
<dbReference type="GO" id="GO:0030288">
    <property type="term" value="C:outer membrane-bounded periplasmic space"/>
    <property type="evidence" value="ECO:0007669"/>
    <property type="project" value="TreeGrafter"/>
</dbReference>
<dbReference type="Pfam" id="PF00905">
    <property type="entry name" value="Transpeptidase"/>
    <property type="match status" value="1"/>
</dbReference>
<keyword evidence="20" id="KW-0046">Antibiotic resistance</keyword>
<dbReference type="InterPro" id="IPR001264">
    <property type="entry name" value="Glyco_trans_51"/>
</dbReference>
<dbReference type="InterPro" id="IPR023346">
    <property type="entry name" value="Lysozyme-like_dom_sf"/>
</dbReference>
<evidence type="ECO:0000256" key="10">
    <source>
        <dbReference type="ARBA" id="ARBA00022670"/>
    </source>
</evidence>
<feature type="region of interest" description="Disordered" evidence="27">
    <location>
        <begin position="1"/>
        <end position="25"/>
    </location>
</feature>
<keyword evidence="10" id="KW-0645">Protease</keyword>
<keyword evidence="8" id="KW-0997">Cell inner membrane</keyword>
<keyword evidence="7" id="KW-1003">Cell membrane</keyword>
<evidence type="ECO:0000256" key="3">
    <source>
        <dbReference type="ARBA" id="ARBA00007090"/>
    </source>
</evidence>
<feature type="domain" description="Glycosyl transferase family 51" evidence="30">
    <location>
        <begin position="84"/>
        <end position="259"/>
    </location>
</feature>
<evidence type="ECO:0000259" key="29">
    <source>
        <dbReference type="Pfam" id="PF00905"/>
    </source>
</evidence>
<evidence type="ECO:0000256" key="1">
    <source>
        <dbReference type="ARBA" id="ARBA00004249"/>
    </source>
</evidence>
<feature type="domain" description="Penicillin-binding protein OB-like" evidence="31">
    <location>
        <begin position="356"/>
        <end position="459"/>
    </location>
</feature>
<dbReference type="Gene3D" id="1.10.3810.10">
    <property type="entry name" value="Biosynthetic peptidoglycan transglycosylase-like"/>
    <property type="match status" value="1"/>
</dbReference>
<evidence type="ECO:0000256" key="27">
    <source>
        <dbReference type="SAM" id="MobiDB-lite"/>
    </source>
</evidence>
<dbReference type="GO" id="GO:0071555">
    <property type="term" value="P:cell wall organization"/>
    <property type="evidence" value="ECO:0007669"/>
    <property type="project" value="UniProtKB-KW"/>
</dbReference>
<comment type="catalytic activity">
    <reaction evidence="25">
        <text>[GlcNAc-(1-&gt;4)-Mur2Ac(oyl-L-Ala-gamma-D-Glu-L-Lys-D-Ala-D-Ala)](n)-di-trans,octa-cis-undecaprenyl diphosphate + beta-D-GlcNAc-(1-&gt;4)-Mur2Ac(oyl-L-Ala-gamma-D-Glu-L-Lys-D-Ala-D-Ala)-di-trans,octa-cis-undecaprenyl diphosphate = [GlcNAc-(1-&gt;4)-Mur2Ac(oyl-L-Ala-gamma-D-Glu-L-Lys-D-Ala-D-Ala)](n+1)-di-trans,octa-cis-undecaprenyl diphosphate + di-trans,octa-cis-undecaprenyl diphosphate + H(+)</text>
        <dbReference type="Rhea" id="RHEA:23708"/>
        <dbReference type="Rhea" id="RHEA-COMP:9602"/>
        <dbReference type="Rhea" id="RHEA-COMP:9603"/>
        <dbReference type="ChEBI" id="CHEBI:15378"/>
        <dbReference type="ChEBI" id="CHEBI:58405"/>
        <dbReference type="ChEBI" id="CHEBI:60033"/>
        <dbReference type="ChEBI" id="CHEBI:78435"/>
        <dbReference type="EC" id="2.4.99.28"/>
    </reaction>
</comment>
<evidence type="ECO:0000256" key="4">
    <source>
        <dbReference type="ARBA" id="ARBA00007739"/>
    </source>
</evidence>
<evidence type="ECO:0000256" key="15">
    <source>
        <dbReference type="ARBA" id="ARBA00022960"/>
    </source>
</evidence>
<comment type="catalytic activity">
    <reaction evidence="23">
        <text>Preferential cleavage: (Ac)2-L-Lys-D-Ala-|-D-Ala. Also transpeptidation of peptidyl-alanyl moieties that are N-acyl substituents of D-alanine.</text>
        <dbReference type="EC" id="3.4.16.4"/>
    </reaction>
</comment>
<dbReference type="GO" id="GO:0008360">
    <property type="term" value="P:regulation of cell shape"/>
    <property type="evidence" value="ECO:0007669"/>
    <property type="project" value="UniProtKB-KW"/>
</dbReference>
<evidence type="ECO:0000313" key="33">
    <source>
        <dbReference type="Proteomes" id="UP000462362"/>
    </source>
</evidence>
<sequence length="803" mass="88250">MADTKKTTPARSADKSPKKTPAPRKGGSRLWGFFKGFVATCIALALAGVGLALFVFALVYSQLPPIDTVVDYKPKVPMRVWTADGKLIAEFGEERRDFVTINEIPPLVKEALISAEDDGFYQHAGIEPKGFIRAALNNLATGRKSQGASTITMQVARNFFLSSERSYIRKLYEVAMAFKIEANLSKDEILQIYMNQIFLGNRAYGFAAAARTYYGKSLQQLTAGEAATLAGLPAAPSVYNPFASPKRAKMRRDYVLGRMRDLGYISEAEYQKEVNAPIQTRLTRVAEQVGTPTRMNESLHAEYVAELVRTLMFDIFQQETYTRGLNVYTTINSEDQGYAYKALRSHLQSYDHSQGYRGPEAKVDISDPKTREQNISNALQEALIATDMPAVVALEVSPTEVKVQMSHGKVISITGKGLDFVKRALQPKAKADIKIVPGSVLRLQSNKEGYWEITQIPQAEAAFIATEYNTGAIKAMVGGYDFALNKFNHVTQAWRQPGSSFKPFIYSAAIEKGFSPQTVINDAPIVLDPSETGFKKWNPKNFSGKFSGPIMMKDALKKSLNLVSIRILQAITPRYAVDFIQRFGFDSDKHPPHLSMALGAGSVTPWQMVEGFSVFANIGRRTEPYLISKVTDASGKVLMQSTAEAEKVAGVEALDPRNAYIMHQMLHGVATSGTAARATASLKRTDIAGKTGTSNDAFDVWFVGYAGDQCAAVWMGFDQPRSLGRRAQGAGLALPVWIDYMRDAIKNEPNVVRKAPPGVTEEGGNLYYTNRKDAIPNLGLDQPATDDPIGALIHDSSVRGQIF</sequence>
<dbReference type="Pfam" id="PF17092">
    <property type="entry name" value="PCB_OB"/>
    <property type="match status" value="1"/>
</dbReference>
<evidence type="ECO:0000256" key="21">
    <source>
        <dbReference type="ARBA" id="ARBA00023268"/>
    </source>
</evidence>
<comment type="similarity">
    <text evidence="4">In the N-terminal section; belongs to the glycosyltransferase 51 family.</text>
</comment>
<evidence type="ECO:0000259" key="30">
    <source>
        <dbReference type="Pfam" id="PF00912"/>
    </source>
</evidence>
<evidence type="ECO:0000256" key="6">
    <source>
        <dbReference type="ARBA" id="ARBA00018638"/>
    </source>
</evidence>
<dbReference type="EMBL" id="WNCL01000006">
    <property type="protein sequence ID" value="MTU42669.1"/>
    <property type="molecule type" value="Genomic_DNA"/>
</dbReference>
<keyword evidence="17" id="KW-0573">Peptidoglycan synthesis</keyword>
<dbReference type="FunFam" id="1.10.3810.10:FF:000003">
    <property type="entry name" value="Penicillin-binding protein 1a"/>
    <property type="match status" value="1"/>
</dbReference>
<evidence type="ECO:0000256" key="25">
    <source>
        <dbReference type="ARBA" id="ARBA00049902"/>
    </source>
</evidence>
<evidence type="ECO:0000313" key="32">
    <source>
        <dbReference type="EMBL" id="MTU42669.1"/>
    </source>
</evidence>
<dbReference type="Gene3D" id="3.40.710.10">
    <property type="entry name" value="DD-peptidase/beta-lactamase superfamily"/>
    <property type="match status" value="2"/>
</dbReference>
<keyword evidence="21" id="KW-0511">Multifunctional enzyme</keyword>
<evidence type="ECO:0000256" key="11">
    <source>
        <dbReference type="ARBA" id="ARBA00022676"/>
    </source>
</evidence>
<organism evidence="32 33">
    <name type="scientific">Parasutterella excrementihominis</name>
    <dbReference type="NCBI Taxonomy" id="487175"/>
    <lineage>
        <taxon>Bacteria</taxon>
        <taxon>Pseudomonadati</taxon>
        <taxon>Pseudomonadota</taxon>
        <taxon>Betaproteobacteria</taxon>
        <taxon>Burkholderiales</taxon>
        <taxon>Sutterellaceae</taxon>
        <taxon>Parasutterella</taxon>
    </lineage>
</organism>
<dbReference type="NCBIfam" id="TIGR02074">
    <property type="entry name" value="PBP_1a_fam"/>
    <property type="match status" value="1"/>
</dbReference>
<comment type="pathway">
    <text evidence="2">Cell wall biogenesis; peptidoglycan biosynthesis.</text>
</comment>
<dbReference type="GO" id="GO:0008658">
    <property type="term" value="F:penicillin binding"/>
    <property type="evidence" value="ECO:0007669"/>
    <property type="project" value="InterPro"/>
</dbReference>
<feature type="domain" description="Penicillin-binding protein transpeptidase" evidence="29">
    <location>
        <begin position="462"/>
        <end position="721"/>
    </location>
</feature>
<dbReference type="GO" id="GO:0006508">
    <property type="term" value="P:proteolysis"/>
    <property type="evidence" value="ECO:0007669"/>
    <property type="project" value="UniProtKB-KW"/>
</dbReference>
<dbReference type="PANTHER" id="PTHR32282">
    <property type="entry name" value="BINDING PROTEIN TRANSPEPTIDASE, PUTATIVE-RELATED"/>
    <property type="match status" value="1"/>
</dbReference>
<keyword evidence="13 28" id="KW-0812">Transmembrane</keyword>
<dbReference type="AlphaFoldDB" id="A0A6I3S0P9"/>
<evidence type="ECO:0000256" key="16">
    <source>
        <dbReference type="ARBA" id="ARBA00022968"/>
    </source>
</evidence>
<keyword evidence="15" id="KW-0133">Cell shape</keyword>
<dbReference type="UniPathway" id="UPA00219"/>
<evidence type="ECO:0000256" key="23">
    <source>
        <dbReference type="ARBA" id="ARBA00034000"/>
    </source>
</evidence>
<dbReference type="EC" id="3.4.16.4" evidence="5"/>
<evidence type="ECO:0000256" key="28">
    <source>
        <dbReference type="SAM" id="Phobius"/>
    </source>
</evidence>
<keyword evidence="18 28" id="KW-1133">Transmembrane helix</keyword>
<dbReference type="GO" id="GO:0008955">
    <property type="term" value="F:peptidoglycan glycosyltransferase activity"/>
    <property type="evidence" value="ECO:0007669"/>
    <property type="project" value="UniProtKB-EC"/>
</dbReference>
<dbReference type="EC" id="2.4.99.28" evidence="24"/>
<dbReference type="GO" id="GO:0046677">
    <property type="term" value="P:response to antibiotic"/>
    <property type="evidence" value="ECO:0007669"/>
    <property type="project" value="UniProtKB-KW"/>
</dbReference>
<dbReference type="InterPro" id="IPR012338">
    <property type="entry name" value="Beta-lactam/transpept-like"/>
</dbReference>
<dbReference type="Proteomes" id="UP000462362">
    <property type="component" value="Unassembled WGS sequence"/>
</dbReference>